<accession>A0ABN7UJI8</accession>
<gene>
    <name evidence="1" type="ORF">GMARGA_LOCUS6777</name>
</gene>
<proteinExistence type="predicted"/>
<name>A0ABN7UJI8_GIGMA</name>
<sequence length="73" mass="8751">MDICDCIIDYQIYVFCHEHYNFYWSNFIMGKAKIAALEHVNSISYIEDFYVSNDQIFCIICKNIINHTKNPYL</sequence>
<evidence type="ECO:0000313" key="1">
    <source>
        <dbReference type="EMBL" id="CAG8598811.1"/>
    </source>
</evidence>
<reference evidence="1 2" key="1">
    <citation type="submission" date="2021-06" db="EMBL/GenBank/DDBJ databases">
        <authorList>
            <person name="Kallberg Y."/>
            <person name="Tangrot J."/>
            <person name="Rosling A."/>
        </authorList>
    </citation>
    <scope>NUCLEOTIDE SEQUENCE [LARGE SCALE GENOMIC DNA]</scope>
    <source>
        <strain evidence="1 2">120-4 pot B 10/14</strain>
    </source>
</reference>
<dbReference type="Proteomes" id="UP000789901">
    <property type="component" value="Unassembled WGS sequence"/>
</dbReference>
<protein>
    <submittedName>
        <fullName evidence="1">3573_t:CDS:1</fullName>
    </submittedName>
</protein>
<dbReference type="EMBL" id="CAJVQB010003137">
    <property type="protein sequence ID" value="CAG8598811.1"/>
    <property type="molecule type" value="Genomic_DNA"/>
</dbReference>
<evidence type="ECO:0000313" key="2">
    <source>
        <dbReference type="Proteomes" id="UP000789901"/>
    </source>
</evidence>
<comment type="caution">
    <text evidence="1">The sequence shown here is derived from an EMBL/GenBank/DDBJ whole genome shotgun (WGS) entry which is preliminary data.</text>
</comment>
<organism evidence="1 2">
    <name type="scientific">Gigaspora margarita</name>
    <dbReference type="NCBI Taxonomy" id="4874"/>
    <lineage>
        <taxon>Eukaryota</taxon>
        <taxon>Fungi</taxon>
        <taxon>Fungi incertae sedis</taxon>
        <taxon>Mucoromycota</taxon>
        <taxon>Glomeromycotina</taxon>
        <taxon>Glomeromycetes</taxon>
        <taxon>Diversisporales</taxon>
        <taxon>Gigasporaceae</taxon>
        <taxon>Gigaspora</taxon>
    </lineage>
</organism>
<keyword evidence="2" id="KW-1185">Reference proteome</keyword>